<proteinExistence type="predicted"/>
<keyword evidence="1" id="KW-0812">Transmembrane</keyword>
<dbReference type="STRING" id="1073328.SAMN05216294_2572"/>
<feature type="transmembrane region" description="Helical" evidence="1">
    <location>
        <begin position="20"/>
        <end position="42"/>
    </location>
</feature>
<name>A0A1H2SS75_9FLAO</name>
<keyword evidence="3" id="KW-1185">Reference proteome</keyword>
<dbReference type="AlphaFoldDB" id="A0A1H2SS75"/>
<evidence type="ECO:0000313" key="2">
    <source>
        <dbReference type="EMBL" id="SDW33909.1"/>
    </source>
</evidence>
<reference evidence="3" key="1">
    <citation type="submission" date="2016-10" db="EMBL/GenBank/DDBJ databases">
        <authorList>
            <person name="Varghese N."/>
            <person name="Submissions S."/>
        </authorList>
    </citation>
    <scope>NUCLEOTIDE SEQUENCE [LARGE SCALE GENOMIC DNA]</scope>
    <source>
        <strain evidence="3">DSM 25030</strain>
    </source>
</reference>
<accession>A0A1H2SS75</accession>
<keyword evidence="1" id="KW-1133">Transmembrane helix</keyword>
<organism evidence="2 3">
    <name type="scientific">Flagellimonas zhangzhouensis</name>
    <dbReference type="NCBI Taxonomy" id="1073328"/>
    <lineage>
        <taxon>Bacteria</taxon>
        <taxon>Pseudomonadati</taxon>
        <taxon>Bacteroidota</taxon>
        <taxon>Flavobacteriia</taxon>
        <taxon>Flavobacteriales</taxon>
        <taxon>Flavobacteriaceae</taxon>
        <taxon>Flagellimonas</taxon>
    </lineage>
</organism>
<keyword evidence="1" id="KW-0472">Membrane</keyword>
<sequence length="120" mass="13530">MCWLHLQEMTSILHKKTTFFLSLILAIGILAPSVIKLGHAIYEHNSEKQCVAQGTIHIHDGDLDCDFHDFNLASKVLFSPVFENVTVEAPHLALQTEFYISSFKPHKFSYHALRGPPVVS</sequence>
<dbReference type="Proteomes" id="UP000199592">
    <property type="component" value="Unassembled WGS sequence"/>
</dbReference>
<dbReference type="EMBL" id="FNMY01000001">
    <property type="protein sequence ID" value="SDW33909.1"/>
    <property type="molecule type" value="Genomic_DNA"/>
</dbReference>
<protein>
    <submittedName>
        <fullName evidence="2">Uncharacterized protein</fullName>
    </submittedName>
</protein>
<evidence type="ECO:0000256" key="1">
    <source>
        <dbReference type="SAM" id="Phobius"/>
    </source>
</evidence>
<evidence type="ECO:0000313" key="3">
    <source>
        <dbReference type="Proteomes" id="UP000199592"/>
    </source>
</evidence>
<gene>
    <name evidence="2" type="ORF">SAMN04487892_1213</name>
</gene>